<evidence type="ECO:0000256" key="4">
    <source>
        <dbReference type="ARBA" id="ARBA00022475"/>
    </source>
</evidence>
<name>A0A8A7KK62_9FIRM</name>
<keyword evidence="13 14" id="KW-0472">Membrane</keyword>
<dbReference type="PANTHER" id="PTHR34220">
    <property type="entry name" value="SENSOR HISTIDINE KINASE YPDA"/>
    <property type="match status" value="1"/>
</dbReference>
<dbReference type="AlphaFoldDB" id="A0A8A7KK62"/>
<dbReference type="KEGG" id="ifn:GM661_12250"/>
<dbReference type="Pfam" id="PF07694">
    <property type="entry name" value="5TM-5TMR_LYT"/>
    <property type="match status" value="1"/>
</dbReference>
<dbReference type="Proteomes" id="UP000665020">
    <property type="component" value="Chromosome"/>
</dbReference>
<evidence type="ECO:0000313" key="16">
    <source>
        <dbReference type="EMBL" id="QTM00020.1"/>
    </source>
</evidence>
<feature type="transmembrane region" description="Helical" evidence="14">
    <location>
        <begin position="71"/>
        <end position="94"/>
    </location>
</feature>
<dbReference type="InterPro" id="IPR010559">
    <property type="entry name" value="Sig_transdc_His_kin_internal"/>
</dbReference>
<sequence>MMTQLLFDLIKSMAVVAVAARLLVMETSLFSRLTSRRLQKKYKLLLIVFFGLLSLSGTYLGIYIHGAYANIRAIGAVIGGLLGGPLVGFSAGLIGGLHRYFLGGFTAVACALSTTLAGLIGGLVYYYRSYDKISLLESFVLGVLIESLEMLLVAYLSQPFYEAVELVKIIALPMITSNALGIMLFINVLHNNQKKRQELLALQSYKALKIANQTISYLRDGLNYDSALETARIILKITEVNAVSITDREKILAHCGMGEDHHQAGEAMITRATKEVLKTARLTVAASKEEVGCPVKNCTLKSAVIAPLKHNNDVIGVIKLYKDQEDSITEVDIELARGISRLLSTQLQISNLEKQAQLTTEMELKALQAQINPHFLFNALNTISSFCRTNPQAARGLLIKLAKFFRQTLKENKGSVTLQEELRSTSYYIEIEKARFGSKLEIEIEIADELLNCQMPPFVLQPVVENAIKHGFANKTDLGKITMTAERAEHNLLIYVQDNGAGIPAEYIKNILQPGYGQDCGIGISNANQRIQKICGTEYGIDIDSQVGQGTIVKIKLPLKVN</sequence>
<keyword evidence="11 14" id="KW-1133">Transmembrane helix</keyword>
<keyword evidence="9 16" id="KW-0418">Kinase</keyword>
<comment type="subcellular location">
    <subcellularLocation>
        <location evidence="2">Cell membrane</location>
        <topology evidence="2">Multi-pass membrane protein</topology>
    </subcellularLocation>
</comment>
<keyword evidence="4" id="KW-1003">Cell membrane</keyword>
<feature type="transmembrane region" description="Helical" evidence="14">
    <location>
        <begin position="169"/>
        <end position="189"/>
    </location>
</feature>
<dbReference type="SUPFAM" id="SSF55874">
    <property type="entry name" value="ATPase domain of HSP90 chaperone/DNA topoisomerase II/histidine kinase"/>
    <property type="match status" value="1"/>
</dbReference>
<dbReference type="GO" id="GO:0005524">
    <property type="term" value="F:ATP binding"/>
    <property type="evidence" value="ECO:0007669"/>
    <property type="project" value="UniProtKB-KW"/>
</dbReference>
<reference evidence="16" key="1">
    <citation type="submission" date="2019-12" db="EMBL/GenBank/DDBJ databases">
        <authorList>
            <person name="zhang j."/>
            <person name="sun C.M."/>
        </authorList>
    </citation>
    <scope>NUCLEOTIDE SEQUENCE</scope>
    <source>
        <strain evidence="16">NS-1</strain>
    </source>
</reference>
<evidence type="ECO:0000256" key="3">
    <source>
        <dbReference type="ARBA" id="ARBA00012438"/>
    </source>
</evidence>
<keyword evidence="6" id="KW-0808">Transferase</keyword>
<evidence type="ECO:0000256" key="14">
    <source>
        <dbReference type="SAM" id="Phobius"/>
    </source>
</evidence>
<keyword evidence="12" id="KW-0902">Two-component regulatory system</keyword>
<dbReference type="SUPFAM" id="SSF55781">
    <property type="entry name" value="GAF domain-like"/>
    <property type="match status" value="1"/>
</dbReference>
<dbReference type="Gene3D" id="3.30.565.10">
    <property type="entry name" value="Histidine kinase-like ATPase, C-terminal domain"/>
    <property type="match status" value="1"/>
</dbReference>
<feature type="domain" description="Histidine kinase/HSP90-like ATPase" evidence="15">
    <location>
        <begin position="451"/>
        <end position="561"/>
    </location>
</feature>
<dbReference type="InterPro" id="IPR050640">
    <property type="entry name" value="Bact_2-comp_sensor_kinase"/>
</dbReference>
<evidence type="ECO:0000256" key="1">
    <source>
        <dbReference type="ARBA" id="ARBA00000085"/>
    </source>
</evidence>
<evidence type="ECO:0000313" key="17">
    <source>
        <dbReference type="Proteomes" id="UP000665020"/>
    </source>
</evidence>
<evidence type="ECO:0000256" key="13">
    <source>
        <dbReference type="ARBA" id="ARBA00023136"/>
    </source>
</evidence>
<dbReference type="PRINTS" id="PR00344">
    <property type="entry name" value="BCTRLSENSOR"/>
</dbReference>
<dbReference type="Gene3D" id="3.30.450.40">
    <property type="match status" value="1"/>
</dbReference>
<dbReference type="Pfam" id="PF15714">
    <property type="entry name" value="SpoVT_C"/>
    <property type="match status" value="1"/>
</dbReference>
<dbReference type="InterPro" id="IPR003594">
    <property type="entry name" value="HATPase_dom"/>
</dbReference>
<evidence type="ECO:0000256" key="5">
    <source>
        <dbReference type="ARBA" id="ARBA00022553"/>
    </source>
</evidence>
<evidence type="ECO:0000256" key="9">
    <source>
        <dbReference type="ARBA" id="ARBA00022777"/>
    </source>
</evidence>
<evidence type="ECO:0000256" key="8">
    <source>
        <dbReference type="ARBA" id="ARBA00022741"/>
    </source>
</evidence>
<dbReference type="InterPro" id="IPR011620">
    <property type="entry name" value="Sig_transdc_His_kinase_LytS_TM"/>
</dbReference>
<gene>
    <name evidence="16" type="ORF">GM661_12250</name>
</gene>
<dbReference type="Gene3D" id="1.10.1760.20">
    <property type="match status" value="1"/>
</dbReference>
<dbReference type="Pfam" id="PF02518">
    <property type="entry name" value="HATPase_c"/>
    <property type="match status" value="1"/>
</dbReference>
<dbReference type="InterPro" id="IPR004358">
    <property type="entry name" value="Sig_transdc_His_kin-like_C"/>
</dbReference>
<feature type="transmembrane region" description="Helical" evidence="14">
    <location>
        <begin position="101"/>
        <end position="127"/>
    </location>
</feature>
<evidence type="ECO:0000256" key="6">
    <source>
        <dbReference type="ARBA" id="ARBA00022679"/>
    </source>
</evidence>
<feature type="transmembrane region" description="Helical" evidence="14">
    <location>
        <begin position="6"/>
        <end position="24"/>
    </location>
</feature>
<feature type="transmembrane region" description="Helical" evidence="14">
    <location>
        <begin position="44"/>
        <end position="65"/>
    </location>
</feature>
<evidence type="ECO:0000256" key="7">
    <source>
        <dbReference type="ARBA" id="ARBA00022692"/>
    </source>
</evidence>
<dbReference type="GO" id="GO:0005886">
    <property type="term" value="C:plasma membrane"/>
    <property type="evidence" value="ECO:0007669"/>
    <property type="project" value="UniProtKB-SubCell"/>
</dbReference>
<dbReference type="GO" id="GO:0071555">
    <property type="term" value="P:cell wall organization"/>
    <property type="evidence" value="ECO:0007669"/>
    <property type="project" value="InterPro"/>
</dbReference>
<evidence type="ECO:0000256" key="2">
    <source>
        <dbReference type="ARBA" id="ARBA00004651"/>
    </source>
</evidence>
<evidence type="ECO:0000256" key="12">
    <source>
        <dbReference type="ARBA" id="ARBA00023012"/>
    </source>
</evidence>
<accession>A0A8A7KK62</accession>
<evidence type="ECO:0000256" key="10">
    <source>
        <dbReference type="ARBA" id="ARBA00022840"/>
    </source>
</evidence>
<dbReference type="EC" id="2.7.13.3" evidence="3"/>
<feature type="transmembrane region" description="Helical" evidence="14">
    <location>
        <begin position="139"/>
        <end position="157"/>
    </location>
</feature>
<dbReference type="EMBL" id="CP046640">
    <property type="protein sequence ID" value="QTM00020.1"/>
    <property type="molecule type" value="Genomic_DNA"/>
</dbReference>
<protein>
    <recommendedName>
        <fullName evidence="3">histidine kinase</fullName>
        <ecNumber evidence="3">2.7.13.3</ecNumber>
    </recommendedName>
</protein>
<keyword evidence="5" id="KW-0597">Phosphoprotein</keyword>
<dbReference type="InterPro" id="IPR029016">
    <property type="entry name" value="GAF-like_dom_sf"/>
</dbReference>
<evidence type="ECO:0000259" key="15">
    <source>
        <dbReference type="SMART" id="SM00387"/>
    </source>
</evidence>
<dbReference type="SMART" id="SM00387">
    <property type="entry name" value="HATPase_c"/>
    <property type="match status" value="1"/>
</dbReference>
<dbReference type="Pfam" id="PF06580">
    <property type="entry name" value="His_kinase"/>
    <property type="match status" value="1"/>
</dbReference>
<keyword evidence="8" id="KW-0547">Nucleotide-binding</keyword>
<evidence type="ECO:0000256" key="11">
    <source>
        <dbReference type="ARBA" id="ARBA00022989"/>
    </source>
</evidence>
<keyword evidence="17" id="KW-1185">Reference proteome</keyword>
<proteinExistence type="predicted"/>
<dbReference type="GO" id="GO:0000155">
    <property type="term" value="F:phosphorelay sensor kinase activity"/>
    <property type="evidence" value="ECO:0007669"/>
    <property type="project" value="InterPro"/>
</dbReference>
<keyword evidence="10" id="KW-0067">ATP-binding</keyword>
<dbReference type="InterPro" id="IPR036890">
    <property type="entry name" value="HATPase_C_sf"/>
</dbReference>
<organism evidence="16 17">
    <name type="scientific">Iocasia fonsfrigidae</name>
    <dbReference type="NCBI Taxonomy" id="2682810"/>
    <lineage>
        <taxon>Bacteria</taxon>
        <taxon>Bacillati</taxon>
        <taxon>Bacillota</taxon>
        <taxon>Clostridia</taxon>
        <taxon>Halanaerobiales</taxon>
        <taxon>Halanaerobiaceae</taxon>
        <taxon>Iocasia</taxon>
    </lineage>
</organism>
<keyword evidence="7 14" id="KW-0812">Transmembrane</keyword>
<dbReference type="PANTHER" id="PTHR34220:SF7">
    <property type="entry name" value="SENSOR HISTIDINE KINASE YPDA"/>
    <property type="match status" value="1"/>
</dbReference>
<comment type="catalytic activity">
    <reaction evidence="1">
        <text>ATP + protein L-histidine = ADP + protein N-phospho-L-histidine.</text>
        <dbReference type="EC" id="2.7.13.3"/>
    </reaction>
</comment>